<dbReference type="Pfam" id="PF02330">
    <property type="entry name" value="MAM33"/>
    <property type="match status" value="1"/>
</dbReference>
<reference evidence="1 2" key="1">
    <citation type="submission" date="2021-09" db="EMBL/GenBank/DDBJ databases">
        <title>Genomic insights and catalytic innovation underlie evolution of tropane alkaloids biosynthesis.</title>
        <authorList>
            <person name="Wang Y.-J."/>
            <person name="Tian T."/>
            <person name="Huang J.-P."/>
            <person name="Huang S.-X."/>
        </authorList>
    </citation>
    <scope>NUCLEOTIDE SEQUENCE [LARGE SCALE GENOMIC DNA]</scope>
    <source>
        <strain evidence="1">KIB-2018</strain>
        <tissue evidence="1">Leaf</tissue>
    </source>
</reference>
<organism evidence="1 2">
    <name type="scientific">Erythroxylum novogranatense</name>
    <dbReference type="NCBI Taxonomy" id="1862640"/>
    <lineage>
        <taxon>Eukaryota</taxon>
        <taxon>Viridiplantae</taxon>
        <taxon>Streptophyta</taxon>
        <taxon>Embryophyta</taxon>
        <taxon>Tracheophyta</taxon>
        <taxon>Spermatophyta</taxon>
        <taxon>Magnoliopsida</taxon>
        <taxon>eudicotyledons</taxon>
        <taxon>Gunneridae</taxon>
        <taxon>Pentapetalae</taxon>
        <taxon>rosids</taxon>
        <taxon>fabids</taxon>
        <taxon>Malpighiales</taxon>
        <taxon>Erythroxylaceae</taxon>
        <taxon>Erythroxylum</taxon>
    </lineage>
</organism>
<dbReference type="Gene3D" id="3.10.280.10">
    <property type="entry name" value="Mitochondrial glycoprotein"/>
    <property type="match status" value="1"/>
</dbReference>
<evidence type="ECO:0000313" key="2">
    <source>
        <dbReference type="Proteomes" id="UP001159364"/>
    </source>
</evidence>
<proteinExistence type="predicted"/>
<dbReference type="GO" id="GO:0005759">
    <property type="term" value="C:mitochondrial matrix"/>
    <property type="evidence" value="ECO:0007669"/>
    <property type="project" value="InterPro"/>
</dbReference>
<sequence length="238" mass="27482">MSRLFGIAKRYSFPFSYSQISYSYLNAAYSFSTQLGHFMYSSRPCSTVRSPFDANILRIIHNKIEHFSYVAPPNQPATKFSSFTVQDQPGQQWVRLKGRFDDVEDIEMEVTMFDGYGIGPIAGGGDSSVEDVRLHITLLVDISKGTDDDALEFACSAWPESLEIQRVYLLKNQKVLDRPYMGPDFRKLSIELQKTLRDFLEARGINNELSVFLHEYMMNKNRIEQLHWCEKVKSFVEE</sequence>
<dbReference type="Proteomes" id="UP001159364">
    <property type="component" value="Linkage Group LG11"/>
</dbReference>
<keyword evidence="2" id="KW-1185">Reference proteome</keyword>
<evidence type="ECO:0008006" key="3">
    <source>
        <dbReference type="Google" id="ProtNLM"/>
    </source>
</evidence>
<dbReference type="InterPro" id="IPR036561">
    <property type="entry name" value="MAM33_sf"/>
</dbReference>
<dbReference type="PANTHER" id="PTHR10826">
    <property type="entry name" value="COMPLEMENT COMPONENT 1"/>
    <property type="match status" value="1"/>
</dbReference>
<dbReference type="InterPro" id="IPR003428">
    <property type="entry name" value="MAM33"/>
</dbReference>
<protein>
    <recommendedName>
        <fullName evidence="3">Mitochondrial glycoprotein</fullName>
    </recommendedName>
</protein>
<evidence type="ECO:0000313" key="1">
    <source>
        <dbReference type="EMBL" id="KAJ8751712.1"/>
    </source>
</evidence>
<comment type="caution">
    <text evidence="1">The sequence shown here is derived from an EMBL/GenBank/DDBJ whole genome shotgun (WGS) entry which is preliminary data.</text>
</comment>
<gene>
    <name evidence="1" type="ORF">K2173_025883</name>
</gene>
<accession>A0AAV8SHL2</accession>
<name>A0AAV8SHL2_9ROSI</name>
<dbReference type="AlphaFoldDB" id="A0AAV8SHL2"/>
<dbReference type="SUPFAM" id="SSF54529">
    <property type="entry name" value="Mitochondrial glycoprotein MAM33-like"/>
    <property type="match status" value="1"/>
</dbReference>
<dbReference type="EMBL" id="JAIWQS010000011">
    <property type="protein sequence ID" value="KAJ8751712.1"/>
    <property type="molecule type" value="Genomic_DNA"/>
</dbReference>
<dbReference type="PANTHER" id="PTHR10826:SF14">
    <property type="entry name" value="MITOCHONDRIAL GLYCOPROTEIN FAMILY PROTEIN"/>
    <property type="match status" value="1"/>
</dbReference>